<dbReference type="InterPro" id="IPR001343">
    <property type="entry name" value="Hemolysn_Ca-bd"/>
</dbReference>
<dbReference type="InterPro" id="IPR001322">
    <property type="entry name" value="Lamin_tail_dom"/>
</dbReference>
<evidence type="ECO:0000256" key="3">
    <source>
        <dbReference type="ARBA" id="ARBA00022737"/>
    </source>
</evidence>
<dbReference type="InterPro" id="IPR011049">
    <property type="entry name" value="Serralysin-like_metalloprot_C"/>
</dbReference>
<evidence type="ECO:0000256" key="7">
    <source>
        <dbReference type="SAM" id="SignalP"/>
    </source>
</evidence>
<dbReference type="PANTHER" id="PTHR34819">
    <property type="entry name" value="LARGE CYSTEINE-RICH PERIPLASMIC PROTEIN OMCB"/>
    <property type="match status" value="1"/>
</dbReference>
<dbReference type="InterPro" id="IPR018511">
    <property type="entry name" value="Hemolysin-typ_Ca-bd_CS"/>
</dbReference>
<dbReference type="InterPro" id="IPR036415">
    <property type="entry name" value="Lamin_tail_dom_sf"/>
</dbReference>
<feature type="compositionally biased region" description="Polar residues" evidence="6">
    <location>
        <begin position="326"/>
        <end position="346"/>
    </location>
</feature>
<feature type="region of interest" description="Disordered" evidence="6">
    <location>
        <begin position="183"/>
        <end position="210"/>
    </location>
</feature>
<dbReference type="InterPro" id="IPR001434">
    <property type="entry name" value="OmcB-like_DUF11"/>
</dbReference>
<feature type="chain" id="PRO_5035327613" description="LTD domain-containing protein" evidence="7">
    <location>
        <begin position="32"/>
        <end position="577"/>
    </location>
</feature>
<dbReference type="InterPro" id="IPR013783">
    <property type="entry name" value="Ig-like_fold"/>
</dbReference>
<comment type="caution">
    <text evidence="9">The sequence shown here is derived from an EMBL/GenBank/DDBJ whole genome shotgun (WGS) entry which is preliminary data.</text>
</comment>
<comment type="subcellular location">
    <subcellularLocation>
        <location evidence="1">Membrane</location>
    </subcellularLocation>
</comment>
<proteinExistence type="predicted"/>
<dbReference type="PROSITE" id="PS51841">
    <property type="entry name" value="LTD"/>
    <property type="match status" value="1"/>
</dbReference>
<dbReference type="SUPFAM" id="SSF51120">
    <property type="entry name" value="beta-Roll"/>
    <property type="match status" value="1"/>
</dbReference>
<keyword evidence="7" id="KW-0732">Signal</keyword>
<dbReference type="InterPro" id="IPR047589">
    <property type="entry name" value="DUF11_rpt"/>
</dbReference>
<dbReference type="Proteomes" id="UP000619293">
    <property type="component" value="Unassembled WGS sequence"/>
</dbReference>
<dbReference type="AlphaFoldDB" id="A0A8J3JYC3"/>
<dbReference type="PRINTS" id="PR00313">
    <property type="entry name" value="CABNDNGRPT"/>
</dbReference>
<evidence type="ECO:0000256" key="5">
    <source>
        <dbReference type="ARBA" id="ARBA00023136"/>
    </source>
</evidence>
<reference evidence="9 10" key="1">
    <citation type="submission" date="2021-01" db="EMBL/GenBank/DDBJ databases">
        <title>Whole genome shotgun sequence of Catellatospora chokoriensis NBRC 107358.</title>
        <authorList>
            <person name="Komaki H."/>
            <person name="Tamura T."/>
        </authorList>
    </citation>
    <scope>NUCLEOTIDE SEQUENCE [LARGE SCALE GENOMIC DNA]</scope>
    <source>
        <strain evidence="9 10">NBRC 107358</strain>
    </source>
</reference>
<dbReference type="GO" id="GO:0090729">
    <property type="term" value="F:toxin activity"/>
    <property type="evidence" value="ECO:0007669"/>
    <property type="project" value="UniProtKB-KW"/>
</dbReference>
<dbReference type="GO" id="GO:0005509">
    <property type="term" value="F:calcium ion binding"/>
    <property type="evidence" value="ECO:0007669"/>
    <property type="project" value="InterPro"/>
</dbReference>
<dbReference type="EMBL" id="BONG01000015">
    <property type="protein sequence ID" value="GIF89431.1"/>
    <property type="molecule type" value="Genomic_DNA"/>
</dbReference>
<keyword evidence="4" id="KW-0843">Virulence</keyword>
<dbReference type="GO" id="GO:0005576">
    <property type="term" value="C:extracellular region"/>
    <property type="evidence" value="ECO:0007669"/>
    <property type="project" value="InterPro"/>
</dbReference>
<keyword evidence="10" id="KW-1185">Reference proteome</keyword>
<evidence type="ECO:0000256" key="6">
    <source>
        <dbReference type="SAM" id="MobiDB-lite"/>
    </source>
</evidence>
<dbReference type="PRINTS" id="PR01488">
    <property type="entry name" value="RTXTOXINA"/>
</dbReference>
<dbReference type="GO" id="GO:0005975">
    <property type="term" value="P:carbohydrate metabolic process"/>
    <property type="evidence" value="ECO:0007669"/>
    <property type="project" value="UniProtKB-ARBA"/>
</dbReference>
<keyword evidence="5" id="KW-0472">Membrane</keyword>
<dbReference type="InterPro" id="IPR051172">
    <property type="entry name" value="Chlamydia_OmcB"/>
</dbReference>
<dbReference type="PANTHER" id="PTHR34819:SF3">
    <property type="entry name" value="CELL SURFACE PROTEIN"/>
    <property type="match status" value="1"/>
</dbReference>
<name>A0A8J3JYC3_9ACTN</name>
<evidence type="ECO:0000256" key="2">
    <source>
        <dbReference type="ARBA" id="ARBA00022656"/>
    </source>
</evidence>
<dbReference type="Gene3D" id="2.60.40.10">
    <property type="entry name" value="Immunoglobulins"/>
    <property type="match status" value="1"/>
</dbReference>
<feature type="domain" description="LTD" evidence="8">
    <location>
        <begin position="24"/>
        <end position="160"/>
    </location>
</feature>
<dbReference type="RefSeq" id="WP_191839198.1">
    <property type="nucleotide sequence ID" value="NZ_BAAALB010000006.1"/>
</dbReference>
<sequence length="577" mass="57129">MRQWVRRMASTAVVSLSAGVAGLFLPVPALAASPDIVISQVYGGGGNVGATYTNDYIELFNRGDAAVDVTGWSVQYASVGGSSWRTTPLAGVVLPGTYYLVGQAAGAGGTKPLPTPNATDVIPMSSTAGKVALVTSLAALTCDTGCAALAEVRDFVGYGTAASSYEGAGRAPTLSNTTAALRDDAGASDTDDSSADFTAGEPTPRNSPPVVGVADLAITKNDSPDPVTAGQQITYAVTVTNNGPGDAQAVKVTDTLPTGTTFVSATASALGWVLDTPGVGSGGTVTATTATLADGAQTTFTVTVFVDPAVTGQITNTATASSTTTDPNGGDNSATTTTTVGQPPSANLAVTKTDAPDPVAPGADLTYTISVGNSGPDAAQSVVLRDEIPVGTTFVSFTPAAGWSLGTVPVVGGTGEVTATKAAVASGETAVFTLVVKVDPTATGLISNSSRITADTPDPVAGNNLHTVTTGVGSTGSVCTITGTARTDIIEGTLNDDVICGLEGNDIINGRGGNDIIYGGPGNDLLSGGTGNDVVYGEAGRDLIKIDDEVSGNDNADGGPGFDLCSSDPLDGVLSCP</sequence>
<dbReference type="NCBIfam" id="TIGR01451">
    <property type="entry name" value="B_ant_repeat"/>
    <property type="match status" value="2"/>
</dbReference>
<feature type="signal peptide" evidence="7">
    <location>
        <begin position="1"/>
        <end position="31"/>
    </location>
</feature>
<gene>
    <name evidence="9" type="ORF">Cch02nite_28750</name>
</gene>
<dbReference type="SUPFAM" id="SSF74853">
    <property type="entry name" value="Lamin A/C globular tail domain"/>
    <property type="match status" value="1"/>
</dbReference>
<accession>A0A8J3JYC3</accession>
<evidence type="ECO:0000256" key="1">
    <source>
        <dbReference type="ARBA" id="ARBA00004370"/>
    </source>
</evidence>
<organism evidence="9 10">
    <name type="scientific">Catellatospora chokoriensis</name>
    <dbReference type="NCBI Taxonomy" id="310353"/>
    <lineage>
        <taxon>Bacteria</taxon>
        <taxon>Bacillati</taxon>
        <taxon>Actinomycetota</taxon>
        <taxon>Actinomycetes</taxon>
        <taxon>Micromonosporales</taxon>
        <taxon>Micromonosporaceae</taxon>
        <taxon>Catellatospora</taxon>
    </lineage>
</organism>
<dbReference type="Gene3D" id="2.150.10.10">
    <property type="entry name" value="Serralysin-like metalloprotease, C-terminal"/>
    <property type="match status" value="1"/>
</dbReference>
<feature type="region of interest" description="Disordered" evidence="6">
    <location>
        <begin position="317"/>
        <end position="346"/>
    </location>
</feature>
<dbReference type="GO" id="GO:0016020">
    <property type="term" value="C:membrane"/>
    <property type="evidence" value="ECO:0007669"/>
    <property type="project" value="UniProtKB-SubCell"/>
</dbReference>
<keyword evidence="2" id="KW-0800">Toxin</keyword>
<protein>
    <recommendedName>
        <fullName evidence="8">LTD domain-containing protein</fullName>
    </recommendedName>
</protein>
<dbReference type="InterPro" id="IPR003995">
    <property type="entry name" value="RTX_toxin_determinant-A"/>
</dbReference>
<dbReference type="Pfam" id="PF00353">
    <property type="entry name" value="HemolysinCabind"/>
    <property type="match status" value="1"/>
</dbReference>
<evidence type="ECO:0000256" key="4">
    <source>
        <dbReference type="ARBA" id="ARBA00023026"/>
    </source>
</evidence>
<dbReference type="PROSITE" id="PS00330">
    <property type="entry name" value="HEMOLYSIN_CALCIUM"/>
    <property type="match status" value="2"/>
</dbReference>
<dbReference type="Pfam" id="PF01345">
    <property type="entry name" value="DUF11"/>
    <property type="match status" value="2"/>
</dbReference>
<evidence type="ECO:0000313" key="10">
    <source>
        <dbReference type="Proteomes" id="UP000619293"/>
    </source>
</evidence>
<dbReference type="Pfam" id="PF00932">
    <property type="entry name" value="LTD"/>
    <property type="match status" value="1"/>
</dbReference>
<evidence type="ECO:0000259" key="8">
    <source>
        <dbReference type="PROSITE" id="PS51841"/>
    </source>
</evidence>
<keyword evidence="3" id="KW-0677">Repeat</keyword>
<evidence type="ECO:0000313" key="9">
    <source>
        <dbReference type="EMBL" id="GIF89431.1"/>
    </source>
</evidence>